<keyword evidence="1" id="KW-0472">Membrane</keyword>
<keyword evidence="1" id="KW-1133">Transmembrane helix</keyword>
<organism evidence="2 3">
    <name type="scientific">Pseudoalteromonas denitrificans DSM 6059</name>
    <dbReference type="NCBI Taxonomy" id="1123010"/>
    <lineage>
        <taxon>Bacteria</taxon>
        <taxon>Pseudomonadati</taxon>
        <taxon>Pseudomonadota</taxon>
        <taxon>Gammaproteobacteria</taxon>
        <taxon>Alteromonadales</taxon>
        <taxon>Pseudoalteromonadaceae</taxon>
        <taxon>Pseudoalteromonas</taxon>
    </lineage>
</organism>
<protein>
    <recommendedName>
        <fullName evidence="4">Type IV pilus assembly protein PilX</fullName>
    </recommendedName>
</protein>
<feature type="transmembrane region" description="Helical" evidence="1">
    <location>
        <begin position="12"/>
        <end position="31"/>
    </location>
</feature>
<dbReference type="EMBL" id="FOLO01000043">
    <property type="protein sequence ID" value="SFD24768.1"/>
    <property type="molecule type" value="Genomic_DNA"/>
</dbReference>
<accession>A0A1I1QY04</accession>
<dbReference type="Proteomes" id="UP000198862">
    <property type="component" value="Unassembled WGS sequence"/>
</dbReference>
<keyword evidence="1" id="KW-0812">Transmembrane</keyword>
<gene>
    <name evidence="2" type="ORF">SAMN02745724_03991</name>
</gene>
<evidence type="ECO:0000313" key="2">
    <source>
        <dbReference type="EMBL" id="SFD24768.1"/>
    </source>
</evidence>
<reference evidence="2 3" key="1">
    <citation type="submission" date="2016-10" db="EMBL/GenBank/DDBJ databases">
        <authorList>
            <person name="de Groot N.N."/>
        </authorList>
    </citation>
    <scope>NUCLEOTIDE SEQUENCE [LARGE SCALE GENOMIC DNA]</scope>
    <source>
        <strain evidence="2 3">DSM 6059</strain>
    </source>
</reference>
<dbReference type="AlphaFoldDB" id="A0A1I1QY04"/>
<evidence type="ECO:0000313" key="3">
    <source>
        <dbReference type="Proteomes" id="UP000198862"/>
    </source>
</evidence>
<keyword evidence="3" id="KW-1185">Reference proteome</keyword>
<sequence length="166" mass="17394">MNNLKSKQKGIVLVVSLVMIIAVTAIAVTLLSSSSIDIKMTSAAQESEVAIARVKADSVQIITQEKKAAAANNRLLYESGQFPVDPTQGLDVTPVNSSSQVILFNSNAGPTLLDCPIVVNPTPGIKCNMLRIEATLNYGKHDSNGKGKHNVTVSSGIAQEMGASSS</sequence>
<dbReference type="STRING" id="1123010.SAMN02745724_03991"/>
<name>A0A1I1QY04_9GAMM</name>
<proteinExistence type="predicted"/>
<evidence type="ECO:0008006" key="4">
    <source>
        <dbReference type="Google" id="ProtNLM"/>
    </source>
</evidence>
<evidence type="ECO:0000256" key="1">
    <source>
        <dbReference type="SAM" id="Phobius"/>
    </source>
</evidence>